<dbReference type="GO" id="GO:0003924">
    <property type="term" value="F:GTPase activity"/>
    <property type="evidence" value="ECO:0007669"/>
    <property type="project" value="UniProtKB-UniRule"/>
</dbReference>
<feature type="region of interest" description="Disordered" evidence="10">
    <location>
        <begin position="65"/>
        <end position="107"/>
    </location>
</feature>
<keyword evidence="4 8" id="KW-0547">Nucleotide-binding</keyword>
<feature type="binding site" evidence="8">
    <location>
        <begin position="379"/>
        <end position="382"/>
    </location>
    <ligand>
        <name>GTP</name>
        <dbReference type="ChEBI" id="CHEBI:37565"/>
    </ligand>
</feature>
<dbReference type="PANTHER" id="PTHR43381:SF5">
    <property type="entry name" value="TR-TYPE G DOMAIN-CONTAINING PROTEIN"/>
    <property type="match status" value="1"/>
</dbReference>
<evidence type="ECO:0000313" key="12">
    <source>
        <dbReference type="EMBL" id="HJB39555.1"/>
    </source>
</evidence>
<keyword evidence="3 8" id="KW-0396">Initiation factor</keyword>
<evidence type="ECO:0000313" key="13">
    <source>
        <dbReference type="Proteomes" id="UP000824209"/>
    </source>
</evidence>
<dbReference type="GO" id="GO:0003743">
    <property type="term" value="F:translation initiation factor activity"/>
    <property type="evidence" value="ECO:0007669"/>
    <property type="project" value="UniProtKB-UniRule"/>
</dbReference>
<dbReference type="Proteomes" id="UP000824209">
    <property type="component" value="Unassembled WGS sequence"/>
</dbReference>
<dbReference type="PANTHER" id="PTHR43381">
    <property type="entry name" value="TRANSLATION INITIATION FACTOR IF-2-RELATED"/>
    <property type="match status" value="1"/>
</dbReference>
<dbReference type="CDD" id="cd03702">
    <property type="entry name" value="IF2_mtIF2_II"/>
    <property type="match status" value="1"/>
</dbReference>
<dbReference type="Pfam" id="PF11987">
    <property type="entry name" value="IF-2"/>
    <property type="match status" value="1"/>
</dbReference>
<comment type="function">
    <text evidence="7 8 9">One of the essential components for the initiation of protein synthesis. Protects formylmethionyl-tRNA from spontaneous hydrolysis and promotes its binding to the 30S ribosomal subunits. Also involved in the hydrolysis of GTP during the formation of the 70S ribosomal complex.</text>
</comment>
<keyword evidence="5 8" id="KW-0648">Protein biosynthesis</keyword>
<evidence type="ECO:0000256" key="9">
    <source>
        <dbReference type="RuleBase" id="RU000644"/>
    </source>
</evidence>
<feature type="binding site" evidence="8">
    <location>
        <begin position="325"/>
        <end position="329"/>
    </location>
    <ligand>
        <name>GTP</name>
        <dbReference type="ChEBI" id="CHEBI:37565"/>
    </ligand>
</feature>
<dbReference type="EMBL" id="DWYA01000039">
    <property type="protein sequence ID" value="HJB39555.1"/>
    <property type="molecule type" value="Genomic_DNA"/>
</dbReference>
<dbReference type="FunFam" id="2.40.30.10:FF:000007">
    <property type="entry name" value="Translation initiation factor IF-2"/>
    <property type="match status" value="1"/>
</dbReference>
<dbReference type="Gene3D" id="2.40.30.10">
    <property type="entry name" value="Translation factors"/>
    <property type="match status" value="2"/>
</dbReference>
<dbReference type="CDD" id="cd03692">
    <property type="entry name" value="mtIF2_IVc"/>
    <property type="match status" value="1"/>
</dbReference>
<dbReference type="Gene3D" id="3.40.50.300">
    <property type="entry name" value="P-loop containing nucleotide triphosphate hydrolases"/>
    <property type="match status" value="1"/>
</dbReference>
<dbReference type="InterPro" id="IPR000178">
    <property type="entry name" value="TF_IF2_bacterial-like"/>
</dbReference>
<comment type="subcellular location">
    <subcellularLocation>
        <location evidence="8">Cytoplasm</location>
    </subcellularLocation>
</comment>
<evidence type="ECO:0000256" key="7">
    <source>
        <dbReference type="ARBA" id="ARBA00025162"/>
    </source>
</evidence>
<dbReference type="InterPro" id="IPR015760">
    <property type="entry name" value="TIF_IF2"/>
</dbReference>
<gene>
    <name evidence="8 12" type="primary">infB</name>
    <name evidence="12" type="ORF">H9943_04080</name>
</gene>
<dbReference type="SUPFAM" id="SSF52540">
    <property type="entry name" value="P-loop containing nucleoside triphosphate hydrolases"/>
    <property type="match status" value="1"/>
</dbReference>
<protein>
    <recommendedName>
        <fullName evidence="2 8">Translation initiation factor IF-2</fullName>
    </recommendedName>
</protein>
<dbReference type="InterPro" id="IPR009000">
    <property type="entry name" value="Transl_B-barrel_sf"/>
</dbReference>
<feature type="region of interest" description="G-domain" evidence="8">
    <location>
        <begin position="273"/>
        <end position="421"/>
    </location>
</feature>
<reference evidence="12" key="1">
    <citation type="journal article" date="2021" name="PeerJ">
        <title>Extensive microbial diversity within the chicken gut microbiome revealed by metagenomics and culture.</title>
        <authorList>
            <person name="Gilroy R."/>
            <person name="Ravi A."/>
            <person name="Getino M."/>
            <person name="Pursley I."/>
            <person name="Horton D.L."/>
            <person name="Alikhan N.F."/>
            <person name="Baker D."/>
            <person name="Gharbi K."/>
            <person name="Hall N."/>
            <person name="Watson M."/>
            <person name="Adriaenssens E.M."/>
            <person name="Foster-Nyarko E."/>
            <person name="Jarju S."/>
            <person name="Secka A."/>
            <person name="Antonio M."/>
            <person name="Oren A."/>
            <person name="Chaudhuri R.R."/>
            <person name="La Ragione R."/>
            <person name="Hildebrand F."/>
            <person name="Pallen M.J."/>
        </authorList>
    </citation>
    <scope>NUCLEOTIDE SEQUENCE</scope>
    <source>
        <strain evidence="12">ChiBcec8-14828</strain>
    </source>
</reference>
<dbReference type="Pfam" id="PF22042">
    <property type="entry name" value="EF-G_D2"/>
    <property type="match status" value="1"/>
</dbReference>
<keyword evidence="8" id="KW-0963">Cytoplasm</keyword>
<keyword evidence="6 8" id="KW-0342">GTP-binding</keyword>
<reference evidence="12" key="2">
    <citation type="submission" date="2021-04" db="EMBL/GenBank/DDBJ databases">
        <authorList>
            <person name="Gilroy R."/>
        </authorList>
    </citation>
    <scope>NUCLEOTIDE SEQUENCE</scope>
    <source>
        <strain evidence="12">ChiBcec8-14828</strain>
    </source>
</reference>
<dbReference type="SUPFAM" id="SSF52156">
    <property type="entry name" value="Initiation factor IF2/eIF5b, domain 3"/>
    <property type="match status" value="1"/>
</dbReference>
<evidence type="ECO:0000256" key="5">
    <source>
        <dbReference type="ARBA" id="ARBA00022917"/>
    </source>
</evidence>
<evidence type="ECO:0000256" key="6">
    <source>
        <dbReference type="ARBA" id="ARBA00023134"/>
    </source>
</evidence>
<dbReference type="FunFam" id="3.40.50.10050:FF:000001">
    <property type="entry name" value="Translation initiation factor IF-2"/>
    <property type="match status" value="1"/>
</dbReference>
<name>A0A9D2M139_9FIRM</name>
<evidence type="ECO:0000259" key="11">
    <source>
        <dbReference type="PROSITE" id="PS51722"/>
    </source>
</evidence>
<dbReference type="GO" id="GO:0005829">
    <property type="term" value="C:cytosol"/>
    <property type="evidence" value="ECO:0007669"/>
    <property type="project" value="TreeGrafter"/>
</dbReference>
<dbReference type="Pfam" id="PF00009">
    <property type="entry name" value="GTP_EFTU"/>
    <property type="match status" value="1"/>
</dbReference>
<dbReference type="NCBIfam" id="TIGR00231">
    <property type="entry name" value="small_GTP"/>
    <property type="match status" value="1"/>
</dbReference>
<dbReference type="HAMAP" id="MF_00100_B">
    <property type="entry name" value="IF_2_B"/>
    <property type="match status" value="1"/>
</dbReference>
<evidence type="ECO:0000256" key="3">
    <source>
        <dbReference type="ARBA" id="ARBA00022540"/>
    </source>
</evidence>
<comment type="similarity">
    <text evidence="1 8 9">Belongs to the TRAFAC class translation factor GTPase superfamily. Classic translation factor GTPase family. IF-2 subfamily.</text>
</comment>
<evidence type="ECO:0000256" key="8">
    <source>
        <dbReference type="HAMAP-Rule" id="MF_00100"/>
    </source>
</evidence>
<feature type="domain" description="Tr-type G" evidence="11">
    <location>
        <begin position="270"/>
        <end position="439"/>
    </location>
</feature>
<dbReference type="SUPFAM" id="SSF50447">
    <property type="entry name" value="Translation proteins"/>
    <property type="match status" value="2"/>
</dbReference>
<dbReference type="GO" id="GO:0005525">
    <property type="term" value="F:GTP binding"/>
    <property type="evidence" value="ECO:0007669"/>
    <property type="project" value="UniProtKB-KW"/>
</dbReference>
<dbReference type="InterPro" id="IPR005225">
    <property type="entry name" value="Small_GTP-bd"/>
</dbReference>
<sequence>MTIKYKLSDLAKDLGVQNKDLIDLLTQWTGEVKKHTSQLTEQELNRVFEHYTRDGEVQSLDEYLNSAQQSAEPKKQSTKQPAQKRKERVRMPKPEKEQKPAPQKREVVTVTVDTSSADVNLDKFNEKYTELASTKNVENRRKPQPAGNKQKFTGKNRLGKNQQFQKKRETEAERLQRIQLEKARKAQLKVSIPDEIAVGELAVRLKVNVAQVIKKLMGLGVMASASEVIDFDTASLVAEELGAKVEREVHVTIEERLFETDEDKEEDLCERPPVVVVMGHVDHGKTSILDAIRKTRVTAGEAGGITQHIGAYQVTVNGKPITFLDTPGHEAFTSMRARGANLTDIAVLVVAADDGIMPQTVESINHAKAAGVSIIVAINKMDKPTANPELVKEQLTKYELVPEEWGGDIICVPVSAATGMGIQDLLENISLVAEVKELKANPNRRAKGAVIEARLDKGQGPVATILVQKGTLRQGDIVIAGTSVGRVRVMRDDQGQILKEAGPSTPVEITGLTEVPAAGDLFDAVEDEKLARELADRRAAEAKEKQFAAYKKVTLDNLFSQIAEGERKELAIIVKADVQGSAEAVKQSLEKITNDEVRVRVIHAGVGAINKSDVMLANAGGAIIIGFNVRPDPIAKEEAAQAEVEMRMYRVIYDAINDVTDAMKGMLAPKYREVELGRAEVRNVFKISSAGTIAGCYVQDGKVTRNAKIRVVRDGIVIAEDEIDSLRRFKDDVKEVATGYECGIGLVKFSDIKEGDVFEAFIIEEYRD</sequence>
<feature type="binding site" evidence="8">
    <location>
        <begin position="279"/>
        <end position="286"/>
    </location>
    <ligand>
        <name>GTP</name>
        <dbReference type="ChEBI" id="CHEBI:37565"/>
    </ligand>
</feature>
<dbReference type="InterPro" id="IPR023115">
    <property type="entry name" value="TIF_IF2_dom3"/>
</dbReference>
<feature type="compositionally biased region" description="Basic and acidic residues" evidence="10">
    <location>
        <begin position="89"/>
        <end position="107"/>
    </location>
</feature>
<dbReference type="NCBIfam" id="TIGR00487">
    <property type="entry name" value="IF-2"/>
    <property type="match status" value="1"/>
</dbReference>
<dbReference type="AlphaFoldDB" id="A0A9D2M139"/>
<evidence type="ECO:0000256" key="4">
    <source>
        <dbReference type="ARBA" id="ARBA00022741"/>
    </source>
</evidence>
<dbReference type="CDD" id="cd01887">
    <property type="entry name" value="IF2_eIF5B"/>
    <property type="match status" value="1"/>
</dbReference>
<proteinExistence type="inferred from homology"/>
<dbReference type="InterPro" id="IPR044145">
    <property type="entry name" value="IF2_II"/>
</dbReference>
<dbReference type="FunFam" id="2.40.30.10:FF:000008">
    <property type="entry name" value="Translation initiation factor IF-2"/>
    <property type="match status" value="1"/>
</dbReference>
<dbReference type="PROSITE" id="PS51722">
    <property type="entry name" value="G_TR_2"/>
    <property type="match status" value="1"/>
</dbReference>
<evidence type="ECO:0000256" key="1">
    <source>
        <dbReference type="ARBA" id="ARBA00007733"/>
    </source>
</evidence>
<dbReference type="InterPro" id="IPR027417">
    <property type="entry name" value="P-loop_NTPase"/>
</dbReference>
<evidence type="ECO:0000256" key="2">
    <source>
        <dbReference type="ARBA" id="ARBA00020675"/>
    </source>
</evidence>
<dbReference type="InterPro" id="IPR053905">
    <property type="entry name" value="EF-G-like_DII"/>
</dbReference>
<dbReference type="InterPro" id="IPR006847">
    <property type="entry name" value="IF2_N"/>
</dbReference>
<feature type="region of interest" description="Disordered" evidence="10">
    <location>
        <begin position="132"/>
        <end position="170"/>
    </location>
</feature>
<dbReference type="Gene3D" id="3.40.50.10050">
    <property type="entry name" value="Translation initiation factor IF- 2, domain 3"/>
    <property type="match status" value="1"/>
</dbReference>
<organism evidence="12 13">
    <name type="scientific">Candidatus Ruthenibacterium avium</name>
    <dbReference type="NCBI Taxonomy" id="2838751"/>
    <lineage>
        <taxon>Bacteria</taxon>
        <taxon>Bacillati</taxon>
        <taxon>Bacillota</taxon>
        <taxon>Clostridia</taxon>
        <taxon>Eubacteriales</taxon>
        <taxon>Oscillospiraceae</taxon>
        <taxon>Ruthenibacterium</taxon>
    </lineage>
</organism>
<accession>A0A9D2M139</accession>
<dbReference type="Gene3D" id="1.10.10.2480">
    <property type="match status" value="1"/>
</dbReference>
<dbReference type="InterPro" id="IPR036925">
    <property type="entry name" value="TIF_IF2_dom3_sf"/>
</dbReference>
<comment type="caution">
    <text evidence="12">The sequence shown here is derived from an EMBL/GenBank/DDBJ whole genome shotgun (WGS) entry which is preliminary data.</text>
</comment>
<evidence type="ECO:0000256" key="10">
    <source>
        <dbReference type="SAM" id="MobiDB-lite"/>
    </source>
</evidence>
<dbReference type="FunFam" id="3.40.50.300:FF:000019">
    <property type="entry name" value="Translation initiation factor IF-2"/>
    <property type="match status" value="1"/>
</dbReference>
<dbReference type="InterPro" id="IPR000795">
    <property type="entry name" value="T_Tr_GTP-bd_dom"/>
</dbReference>
<dbReference type="Pfam" id="PF04760">
    <property type="entry name" value="IF2_N"/>
    <property type="match status" value="2"/>
</dbReference>